<accession>A0ABS5DYY1</accession>
<keyword evidence="3" id="KW-1185">Reference proteome</keyword>
<gene>
    <name evidence="2" type="ORF">KAK11_13565</name>
</gene>
<feature type="domain" description="YdhG-like" evidence="1">
    <location>
        <begin position="25"/>
        <end position="129"/>
    </location>
</feature>
<comment type="caution">
    <text evidence="2">The sequence shown here is derived from an EMBL/GenBank/DDBJ whole genome shotgun (WGS) entry which is preliminary data.</text>
</comment>
<dbReference type="InterPro" id="IPR014922">
    <property type="entry name" value="YdhG-like"/>
</dbReference>
<sequence>MSDAKTRPTAANVTAFLDAKAEPARRGEADQLLALMRRVTGCEPQMWGESIVGFGQYHYRYESGREGDAPLVGFSPRKADWSIYLLAGTEGSEQAALMQRLGKHKMGKACLSVKRLTDIDLGVLEELVRGSVAEMRRRYP</sequence>
<evidence type="ECO:0000313" key="3">
    <source>
        <dbReference type="Proteomes" id="UP000672097"/>
    </source>
</evidence>
<evidence type="ECO:0000313" key="2">
    <source>
        <dbReference type="EMBL" id="MBQ0936363.1"/>
    </source>
</evidence>
<dbReference type="Pfam" id="PF08818">
    <property type="entry name" value="DUF1801"/>
    <property type="match status" value="1"/>
</dbReference>
<organism evidence="2 3">
    <name type="scientific">Ideonella paludis</name>
    <dbReference type="NCBI Taxonomy" id="1233411"/>
    <lineage>
        <taxon>Bacteria</taxon>
        <taxon>Pseudomonadati</taxon>
        <taxon>Pseudomonadota</taxon>
        <taxon>Betaproteobacteria</taxon>
        <taxon>Burkholderiales</taxon>
        <taxon>Sphaerotilaceae</taxon>
        <taxon>Ideonella</taxon>
    </lineage>
</organism>
<dbReference type="Proteomes" id="UP000672097">
    <property type="component" value="Unassembled WGS sequence"/>
</dbReference>
<reference evidence="2 3" key="1">
    <citation type="submission" date="2021-04" db="EMBL/GenBank/DDBJ databases">
        <title>The genome sequence of type strain Ideonella paludis KCTC 32238.</title>
        <authorList>
            <person name="Liu Y."/>
        </authorList>
    </citation>
    <scope>NUCLEOTIDE SEQUENCE [LARGE SCALE GENOMIC DNA]</scope>
    <source>
        <strain evidence="2 3">KCTC 32238</strain>
    </source>
</reference>
<proteinExistence type="predicted"/>
<dbReference type="EMBL" id="JAGQDG010000005">
    <property type="protein sequence ID" value="MBQ0936363.1"/>
    <property type="molecule type" value="Genomic_DNA"/>
</dbReference>
<evidence type="ECO:0000259" key="1">
    <source>
        <dbReference type="Pfam" id="PF08818"/>
    </source>
</evidence>
<protein>
    <submittedName>
        <fullName evidence="2">DUF1801 domain-containing protein</fullName>
    </submittedName>
</protein>
<dbReference type="RefSeq" id="WP_210809715.1">
    <property type="nucleotide sequence ID" value="NZ_JAGQDG010000005.1"/>
</dbReference>
<name>A0ABS5DYY1_9BURK</name>